<proteinExistence type="predicted"/>
<evidence type="ECO:0000256" key="6">
    <source>
        <dbReference type="SAM" id="Phobius"/>
    </source>
</evidence>
<dbReference type="InterPro" id="IPR013083">
    <property type="entry name" value="Znf_RING/FYVE/PHD"/>
</dbReference>
<dbReference type="Gene3D" id="3.30.40.10">
    <property type="entry name" value="Zinc/RING finger domain, C3HC4 (zinc finger)"/>
    <property type="match status" value="1"/>
</dbReference>
<feature type="transmembrane region" description="Helical" evidence="6">
    <location>
        <begin position="6"/>
        <end position="28"/>
    </location>
</feature>
<evidence type="ECO:0000256" key="2">
    <source>
        <dbReference type="ARBA" id="ARBA00022771"/>
    </source>
</evidence>
<keyword evidence="5" id="KW-0804">Transcription</keyword>
<dbReference type="Proteomes" id="UP000006882">
    <property type="component" value="Chromosome G5"/>
</dbReference>
<accession>A0A251PBB0</accession>
<reference evidence="7 8" key="1">
    <citation type="journal article" date="2013" name="Nat. Genet.">
        <title>The high-quality draft genome of peach (Prunus persica) identifies unique patterns of genetic diversity, domestication and genome evolution.</title>
        <authorList>
            <consortium name="International Peach Genome Initiative"/>
            <person name="Verde I."/>
            <person name="Abbott A.G."/>
            <person name="Scalabrin S."/>
            <person name="Jung S."/>
            <person name="Shu S."/>
            <person name="Marroni F."/>
            <person name="Zhebentyayeva T."/>
            <person name="Dettori M.T."/>
            <person name="Grimwood J."/>
            <person name="Cattonaro F."/>
            <person name="Zuccolo A."/>
            <person name="Rossini L."/>
            <person name="Jenkins J."/>
            <person name="Vendramin E."/>
            <person name="Meisel L.A."/>
            <person name="Decroocq V."/>
            <person name="Sosinski B."/>
            <person name="Prochnik S."/>
            <person name="Mitros T."/>
            <person name="Policriti A."/>
            <person name="Cipriani G."/>
            <person name="Dondini L."/>
            <person name="Ficklin S."/>
            <person name="Goodstein D.M."/>
            <person name="Xuan P."/>
            <person name="Del Fabbro C."/>
            <person name="Aramini V."/>
            <person name="Copetti D."/>
            <person name="Gonzalez S."/>
            <person name="Horner D.S."/>
            <person name="Falchi R."/>
            <person name="Lucas S."/>
            <person name="Mica E."/>
            <person name="Maldonado J."/>
            <person name="Lazzari B."/>
            <person name="Bielenberg D."/>
            <person name="Pirona R."/>
            <person name="Miculan M."/>
            <person name="Barakat A."/>
            <person name="Testolin R."/>
            <person name="Stella A."/>
            <person name="Tartarini S."/>
            <person name="Tonutti P."/>
            <person name="Arus P."/>
            <person name="Orellana A."/>
            <person name="Wells C."/>
            <person name="Main D."/>
            <person name="Vizzotto G."/>
            <person name="Silva H."/>
            <person name="Salamini F."/>
            <person name="Schmutz J."/>
            <person name="Morgante M."/>
            <person name="Rokhsar D.S."/>
        </authorList>
    </citation>
    <scope>NUCLEOTIDE SEQUENCE [LARGE SCALE GENOMIC DNA]</scope>
    <source>
        <strain evidence="8">cv. Nemared</strain>
    </source>
</reference>
<dbReference type="Gramene" id="ONI08851">
    <property type="protein sequence ID" value="ONI08851"/>
    <property type="gene ID" value="PRUPE_5G204000"/>
</dbReference>
<evidence type="ECO:0000256" key="3">
    <source>
        <dbReference type="ARBA" id="ARBA00022833"/>
    </source>
</evidence>
<sequence>MVDQAFIVALVSLTNLLVLLSDLGLITSDTKREIERMRQCNRVEKFFFFVKKLYPIIYAQKGLLEIREIARSVETLLLHMVTSYNNFLIQFIAARLYRAILPNLSIGTRQLQPPLESRAEHQEICFCKRILLEKARGPRKTHMDKTCDVCGGTGFVELIATCFQCKIAWEHVYCIQVLLKYVPEIWFCETCCSGDQSLKNLRLVEESGSSGHLRKRTSLGTAKVKFIPIEKALKMSSGAQKVELPSPSKLHSSSIRIDTMETMSRRASTELKSTPQKNSSQNVKETYKNLPAGHLKLSGHGSEKISSITPAQEPKCCTELKCKITLTSIAWKTFVKKFGKHKGQN</sequence>
<evidence type="ECO:0000313" key="7">
    <source>
        <dbReference type="EMBL" id="ONI08851.1"/>
    </source>
</evidence>
<gene>
    <name evidence="7" type="ORF">PRUPE_5G204000</name>
</gene>
<evidence type="ECO:0000313" key="8">
    <source>
        <dbReference type="Proteomes" id="UP000006882"/>
    </source>
</evidence>
<dbReference type="PANTHER" id="PTHR33304:SF36">
    <property type="entry name" value="GB|AAF26970.1-RELATED"/>
    <property type="match status" value="1"/>
</dbReference>
<dbReference type="GO" id="GO:0008270">
    <property type="term" value="F:zinc ion binding"/>
    <property type="evidence" value="ECO:0007669"/>
    <property type="project" value="UniProtKB-KW"/>
</dbReference>
<name>A0A251PBB0_PRUPE</name>
<keyword evidence="6" id="KW-0472">Membrane</keyword>
<keyword evidence="2" id="KW-0863">Zinc-finger</keyword>
<keyword evidence="4" id="KW-0805">Transcription regulation</keyword>
<dbReference type="GO" id="GO:0034244">
    <property type="term" value="P:negative regulation of transcription elongation by RNA polymerase II"/>
    <property type="evidence" value="ECO:0007669"/>
    <property type="project" value="InterPro"/>
</dbReference>
<keyword evidence="3" id="KW-0862">Zinc</keyword>
<keyword evidence="6" id="KW-0812">Transmembrane</keyword>
<keyword evidence="6" id="KW-1133">Transmembrane helix</keyword>
<dbReference type="AlphaFoldDB" id="A0A251PBB0"/>
<evidence type="ECO:0000256" key="4">
    <source>
        <dbReference type="ARBA" id="ARBA00023015"/>
    </source>
</evidence>
<dbReference type="InterPro" id="IPR011011">
    <property type="entry name" value="Znf_FYVE_PHD"/>
</dbReference>
<dbReference type="EMBL" id="CM007655">
    <property type="protein sequence ID" value="ONI08851.1"/>
    <property type="molecule type" value="Genomic_DNA"/>
</dbReference>
<evidence type="ECO:0000256" key="1">
    <source>
        <dbReference type="ARBA" id="ARBA00022723"/>
    </source>
</evidence>
<evidence type="ECO:0008006" key="9">
    <source>
        <dbReference type="Google" id="ProtNLM"/>
    </source>
</evidence>
<dbReference type="GO" id="GO:0140566">
    <property type="term" value="F:histone reader activity"/>
    <property type="evidence" value="ECO:0007669"/>
    <property type="project" value="InterPro"/>
</dbReference>
<keyword evidence="1" id="KW-0479">Metal-binding</keyword>
<keyword evidence="8" id="KW-1185">Reference proteome</keyword>
<dbReference type="InterPro" id="IPR049914">
    <property type="entry name" value="PHD1-3/5-6"/>
</dbReference>
<protein>
    <recommendedName>
        <fullName evidence="9">Zinc finger PHD-type domain-containing protein</fullName>
    </recommendedName>
</protein>
<evidence type="ECO:0000256" key="5">
    <source>
        <dbReference type="ARBA" id="ARBA00023163"/>
    </source>
</evidence>
<dbReference type="PANTHER" id="PTHR33304">
    <property type="match status" value="1"/>
</dbReference>
<organism evidence="7 8">
    <name type="scientific">Prunus persica</name>
    <name type="common">Peach</name>
    <name type="synonym">Amygdalus persica</name>
    <dbReference type="NCBI Taxonomy" id="3760"/>
    <lineage>
        <taxon>Eukaryota</taxon>
        <taxon>Viridiplantae</taxon>
        <taxon>Streptophyta</taxon>
        <taxon>Embryophyta</taxon>
        <taxon>Tracheophyta</taxon>
        <taxon>Spermatophyta</taxon>
        <taxon>Magnoliopsida</taxon>
        <taxon>eudicotyledons</taxon>
        <taxon>Gunneridae</taxon>
        <taxon>Pentapetalae</taxon>
        <taxon>rosids</taxon>
        <taxon>fabids</taxon>
        <taxon>Rosales</taxon>
        <taxon>Rosaceae</taxon>
        <taxon>Amygdaloideae</taxon>
        <taxon>Amygdaleae</taxon>
        <taxon>Prunus</taxon>
    </lineage>
</organism>
<dbReference type="SUPFAM" id="SSF57903">
    <property type="entry name" value="FYVE/PHD zinc finger"/>
    <property type="match status" value="1"/>
</dbReference>